<keyword evidence="4" id="KW-0479">Metal-binding</keyword>
<dbReference type="EMBL" id="LRGB01000725">
    <property type="protein sequence ID" value="KZS16392.1"/>
    <property type="molecule type" value="Genomic_DNA"/>
</dbReference>
<evidence type="ECO:0000256" key="7">
    <source>
        <dbReference type="ARBA" id="ARBA00023136"/>
    </source>
</evidence>
<sequence length="179" mass="20546">MLQIPVHREKTVKLPYKFLTDVVSRLQQKSWLNLKAKEMENTGPVLEGVEFEIKNKNLKRPLSPHLSIHVAWSNMILSMTHRFTGIFLFAIPFGLASVAILLPESYPDYLGMLEDMHLNQFIIATTKFLIALPFSFHFLNGIRHLIWDTGHWLTIKEVNWSGYIIVVLAVALAIHLTSL</sequence>
<proteinExistence type="predicted"/>
<evidence type="ECO:0000256" key="3">
    <source>
        <dbReference type="ARBA" id="ARBA00022692"/>
    </source>
</evidence>
<dbReference type="NCBIfam" id="TIGR02970">
    <property type="entry name" value="succ_dehyd_cytB"/>
    <property type="match status" value="1"/>
</dbReference>
<comment type="subcellular location">
    <subcellularLocation>
        <location evidence="1">Membrane</location>
        <topology evidence="1">Multi-pass membrane protein</topology>
    </subcellularLocation>
</comment>
<keyword evidence="5 8" id="KW-1133">Transmembrane helix</keyword>
<dbReference type="GO" id="GO:0006121">
    <property type="term" value="P:mitochondrial electron transport, succinate to ubiquinone"/>
    <property type="evidence" value="ECO:0007669"/>
    <property type="project" value="TreeGrafter"/>
</dbReference>
<dbReference type="Pfam" id="PF01127">
    <property type="entry name" value="Sdh_cyt"/>
    <property type="match status" value="1"/>
</dbReference>
<dbReference type="Gene3D" id="1.20.1300.10">
    <property type="entry name" value="Fumarate reductase/succinate dehydrogenase, transmembrane subunit"/>
    <property type="match status" value="1"/>
</dbReference>
<evidence type="ECO:0000256" key="6">
    <source>
        <dbReference type="ARBA" id="ARBA00023004"/>
    </source>
</evidence>
<dbReference type="PANTHER" id="PTHR10978">
    <property type="entry name" value="SUCCINATE DEHYDROGENASE CYTOCHROME B560 SUBUNIT"/>
    <property type="match status" value="1"/>
</dbReference>
<evidence type="ECO:0000256" key="2">
    <source>
        <dbReference type="ARBA" id="ARBA00022617"/>
    </source>
</evidence>
<dbReference type="GO" id="GO:0006099">
    <property type="term" value="P:tricarboxylic acid cycle"/>
    <property type="evidence" value="ECO:0007669"/>
    <property type="project" value="InterPro"/>
</dbReference>
<evidence type="ECO:0000256" key="4">
    <source>
        <dbReference type="ARBA" id="ARBA00022723"/>
    </source>
</evidence>
<dbReference type="GO" id="GO:0009055">
    <property type="term" value="F:electron transfer activity"/>
    <property type="evidence" value="ECO:0007669"/>
    <property type="project" value="InterPro"/>
</dbReference>
<protein>
    <submittedName>
        <fullName evidence="9">Succinate dehydrogenase cytochrome b560 subunit, mitochondrial</fullName>
    </submittedName>
</protein>
<dbReference type="InterPro" id="IPR000701">
    <property type="entry name" value="SuccDH_FuR_B_TM-su"/>
</dbReference>
<evidence type="ECO:0000256" key="8">
    <source>
        <dbReference type="SAM" id="Phobius"/>
    </source>
</evidence>
<dbReference type="PANTHER" id="PTHR10978:SF5">
    <property type="entry name" value="SUCCINATE DEHYDROGENASE CYTOCHROME B560 SUBUNIT, MITOCHONDRIAL"/>
    <property type="match status" value="1"/>
</dbReference>
<evidence type="ECO:0000256" key="5">
    <source>
        <dbReference type="ARBA" id="ARBA00022989"/>
    </source>
</evidence>
<dbReference type="SUPFAM" id="SSF81343">
    <property type="entry name" value="Fumarate reductase respiratory complex transmembrane subunits"/>
    <property type="match status" value="1"/>
</dbReference>
<accession>A0A162CJ24</accession>
<feature type="transmembrane region" description="Helical" evidence="8">
    <location>
        <begin position="83"/>
        <end position="101"/>
    </location>
</feature>
<comment type="caution">
    <text evidence="9">The sequence shown here is derived from an EMBL/GenBank/DDBJ whole genome shotgun (WGS) entry which is preliminary data.</text>
</comment>
<keyword evidence="2" id="KW-0349">Heme</keyword>
<evidence type="ECO:0000256" key="1">
    <source>
        <dbReference type="ARBA" id="ARBA00004141"/>
    </source>
</evidence>
<dbReference type="InterPro" id="IPR018495">
    <property type="entry name" value="Succ_DH_cyt_bsu_CS"/>
</dbReference>
<keyword evidence="3 8" id="KW-0812">Transmembrane</keyword>
<feature type="transmembrane region" description="Helical" evidence="8">
    <location>
        <begin position="160"/>
        <end position="178"/>
    </location>
</feature>
<name>A0A162CJ24_9CRUS</name>
<dbReference type="PROSITE" id="PS01001">
    <property type="entry name" value="SDH_CYT_2"/>
    <property type="match status" value="1"/>
</dbReference>
<dbReference type="AlphaFoldDB" id="A0A162CJ24"/>
<dbReference type="Proteomes" id="UP000076858">
    <property type="component" value="Unassembled WGS sequence"/>
</dbReference>
<evidence type="ECO:0000313" key="10">
    <source>
        <dbReference type="Proteomes" id="UP000076858"/>
    </source>
</evidence>
<dbReference type="GO" id="GO:0046872">
    <property type="term" value="F:metal ion binding"/>
    <property type="evidence" value="ECO:0007669"/>
    <property type="project" value="UniProtKB-KW"/>
</dbReference>
<reference evidence="9 10" key="1">
    <citation type="submission" date="2016-03" db="EMBL/GenBank/DDBJ databases">
        <title>EvidentialGene: Evidence-directed Construction of Genes on Genomes.</title>
        <authorList>
            <person name="Gilbert D.G."/>
            <person name="Choi J.-H."/>
            <person name="Mockaitis K."/>
            <person name="Colbourne J."/>
            <person name="Pfrender M."/>
        </authorList>
    </citation>
    <scope>NUCLEOTIDE SEQUENCE [LARGE SCALE GENOMIC DNA]</scope>
    <source>
        <strain evidence="9 10">Xinb3</strain>
        <tissue evidence="9">Complete organism</tissue>
    </source>
</reference>
<organism evidence="9 10">
    <name type="scientific">Daphnia magna</name>
    <dbReference type="NCBI Taxonomy" id="35525"/>
    <lineage>
        <taxon>Eukaryota</taxon>
        <taxon>Metazoa</taxon>
        <taxon>Ecdysozoa</taxon>
        <taxon>Arthropoda</taxon>
        <taxon>Crustacea</taxon>
        <taxon>Branchiopoda</taxon>
        <taxon>Diplostraca</taxon>
        <taxon>Cladocera</taxon>
        <taxon>Anomopoda</taxon>
        <taxon>Daphniidae</taxon>
        <taxon>Daphnia</taxon>
    </lineage>
</organism>
<dbReference type="STRING" id="35525.A0A162CJ24"/>
<keyword evidence="10" id="KW-1185">Reference proteome</keyword>
<evidence type="ECO:0000313" key="9">
    <source>
        <dbReference type="EMBL" id="KZS16392.1"/>
    </source>
</evidence>
<keyword evidence="6" id="KW-0408">Iron</keyword>
<dbReference type="GO" id="GO:0016020">
    <property type="term" value="C:membrane"/>
    <property type="evidence" value="ECO:0007669"/>
    <property type="project" value="UniProtKB-SubCell"/>
</dbReference>
<keyword evidence="7 8" id="KW-0472">Membrane</keyword>
<dbReference type="CDD" id="cd03499">
    <property type="entry name" value="SQR_TypeC_SdhC"/>
    <property type="match status" value="1"/>
</dbReference>
<feature type="transmembrane region" description="Helical" evidence="8">
    <location>
        <begin position="121"/>
        <end position="139"/>
    </location>
</feature>
<dbReference type="GO" id="GO:0005739">
    <property type="term" value="C:mitochondrion"/>
    <property type="evidence" value="ECO:0007669"/>
    <property type="project" value="GOC"/>
</dbReference>
<dbReference type="OrthoDB" id="588261at2759"/>
<gene>
    <name evidence="9" type="ORF">APZ42_018054</name>
</gene>
<dbReference type="InterPro" id="IPR014314">
    <property type="entry name" value="Succ_DH_cytb556"/>
</dbReference>
<dbReference type="InterPro" id="IPR034804">
    <property type="entry name" value="SQR/QFR_C/D"/>
</dbReference>